<accession>A0A0F7S4Z0</accession>
<dbReference type="GO" id="GO:0015297">
    <property type="term" value="F:antiporter activity"/>
    <property type="evidence" value="ECO:0007669"/>
    <property type="project" value="InterPro"/>
</dbReference>
<dbReference type="Proteomes" id="UP000242770">
    <property type="component" value="Unassembled WGS sequence"/>
</dbReference>
<feature type="transmembrane region" description="Helical" evidence="8">
    <location>
        <begin position="375"/>
        <end position="399"/>
    </location>
</feature>
<evidence type="ECO:0000256" key="1">
    <source>
        <dbReference type="ARBA" id="ARBA00004141"/>
    </source>
</evidence>
<dbReference type="EMBL" id="CCFA01002618">
    <property type="protein sequence ID" value="CDW97942.1"/>
    <property type="molecule type" value="Genomic_DNA"/>
</dbReference>
<feature type="transmembrane region" description="Helical" evidence="8">
    <location>
        <begin position="312"/>
        <end position="328"/>
    </location>
</feature>
<reference evidence="11" key="3">
    <citation type="submission" date="2014-06" db="EMBL/GenBank/DDBJ databases">
        <authorList>
            <person name="Berkman J.Paul."/>
        </authorList>
    </citation>
    <scope>NUCLEOTIDE SEQUENCE [LARGE SCALE GENOMIC DNA]</scope>
</reference>
<evidence type="ECO:0000256" key="6">
    <source>
        <dbReference type="ARBA" id="ARBA00023136"/>
    </source>
</evidence>
<dbReference type="PANTHER" id="PTHR32468:SF0">
    <property type="entry name" value="K(+)_H(+) ANTIPORTER 1"/>
    <property type="match status" value="1"/>
</dbReference>
<keyword evidence="5" id="KW-0406">Ion transport</keyword>
<dbReference type="InterPro" id="IPR006153">
    <property type="entry name" value="Cation/H_exchanger_TM"/>
</dbReference>
<feature type="transmembrane region" description="Helical" evidence="8">
    <location>
        <begin position="221"/>
        <end position="241"/>
    </location>
</feature>
<evidence type="ECO:0000313" key="11">
    <source>
        <dbReference type="EMBL" id="CDW97942.1"/>
    </source>
</evidence>
<dbReference type="STRING" id="49012.A0A0F7S4Z0"/>
<dbReference type="EMBL" id="LK056654">
    <property type="protein sequence ID" value="CDU22129.1"/>
    <property type="molecule type" value="Genomic_DNA"/>
</dbReference>
<feature type="transmembrane region" description="Helical" evidence="8">
    <location>
        <begin position="61"/>
        <end position="78"/>
    </location>
</feature>
<feature type="transmembrane region" description="Helical" evidence="8">
    <location>
        <begin position="90"/>
        <end position="112"/>
    </location>
</feature>
<proteinExistence type="predicted"/>
<dbReference type="Pfam" id="PF00999">
    <property type="entry name" value="Na_H_Exchanger"/>
    <property type="match status" value="1"/>
</dbReference>
<feature type="domain" description="Cation/H+ exchanger transmembrane" evidence="9">
    <location>
        <begin position="42"/>
        <end position="422"/>
    </location>
</feature>
<evidence type="ECO:0000256" key="3">
    <source>
        <dbReference type="ARBA" id="ARBA00022692"/>
    </source>
</evidence>
<evidence type="ECO:0000313" key="10">
    <source>
        <dbReference type="EMBL" id="CDU22129.1"/>
    </source>
</evidence>
<dbReference type="PANTHER" id="PTHR32468">
    <property type="entry name" value="CATION/H + ANTIPORTER"/>
    <property type="match status" value="1"/>
</dbReference>
<evidence type="ECO:0000256" key="5">
    <source>
        <dbReference type="ARBA" id="ARBA00023065"/>
    </source>
</evidence>
<evidence type="ECO:0000259" key="9">
    <source>
        <dbReference type="Pfam" id="PF00999"/>
    </source>
</evidence>
<keyword evidence="4 8" id="KW-1133">Transmembrane helix</keyword>
<feature type="transmembrane region" description="Helical" evidence="8">
    <location>
        <begin position="156"/>
        <end position="179"/>
    </location>
</feature>
<reference evidence="12" key="2">
    <citation type="submission" date="2014-06" db="EMBL/GenBank/DDBJ databases">
        <authorList>
            <person name="Berkman P.J."/>
        </authorList>
    </citation>
    <scope>NUCLEOTIDE SEQUENCE [LARGE SCALE GENOMIC DNA]</scope>
</reference>
<keyword evidence="6 8" id="KW-0472">Membrane</keyword>
<feature type="transmembrane region" description="Helical" evidence="8">
    <location>
        <begin position="124"/>
        <end position="144"/>
    </location>
</feature>
<evidence type="ECO:0000256" key="7">
    <source>
        <dbReference type="SAM" id="MobiDB-lite"/>
    </source>
</evidence>
<keyword evidence="12" id="KW-1185">Reference proteome</keyword>
<feature type="region of interest" description="Disordered" evidence="7">
    <location>
        <begin position="445"/>
        <end position="466"/>
    </location>
</feature>
<evidence type="ECO:0000256" key="8">
    <source>
        <dbReference type="SAM" id="Phobius"/>
    </source>
</evidence>
<sequence length="990" mass="105804">MTMFLVPRAADSVISGADPTKFETSNPLRLFIIQAAIIIIVTRVLGFVLQKIRQPRVIAEVIGGILLGPTAMGRIPGFTEHIFPSPSLPYLNLVSTLGLVLFLFLVGLEVDVRVIRRCAKESTAISVAGMVLPFGLGAAVSVGIYNTFIDKNNVSFGHFVLFTGVAMAITAFPVLARILTETKLLYTKVGVIVLAAGVGNDVVGWVLLALTVALVNADTGLTALYILLCAIGWVLILFFLIKPAFIWLARRTGSFENGPNQVMIMITLLLVLVSAWITDIIGVHPIFGSFLVGLMIPHEGGYAIALTEKMEDLVLVIFLPIYFALSGLKTNLGDLNSGKAWAYTVAIIVIAFFSKFIGCAATAKAFGFNLRESAAVGTLMSCKGLVELIVLNIGLSAGILDTRVFSMFVLMAVVSTVITTPLTLWIYPESHRTRLDDASIHSHHGIGAGKTGSDQEEDDHETSSRLSPKRLLVVLSSFEHLPGLMTLVQLMQPTLAAANFNAGLSDSADDEDASQNGLRYRRSKQTSSGSASEGEAAEKSTELNDEDDPSNHGAEYQTPVLASEAPYASALAAGRSRAQISIDALRLVELTDRTSAVMKVSESEDTMRADPIINVFQTFAHLNRLPVQSTMSVVPQEEFATAVTRRCKAAGSNFIILPMTLAQALANANNNIGASGGAGGQEAAVAGPSSPLAVTLANPLENLFGYGWASNPSEGLKGRYSAHHFNVVRKIIQTAETDVGLLIEHKAAQSGSSGDRRQEGMLSRVGSQPILLAFMGGPDDRAALDLVARLCANNRNLSVLVVRMGRISSEEAGEDQLPTVPPTVHHELSLNYAQQAAIRAGGSNMDTIYPTQHAGARAGAPLQSALEATLEDDLALQRVQDQIAADRFNGRLSVETIATARPLRELMQLTETHQPAMVVVGRGRRNPTQTHRDELKALIHKHHSGDAAERQLNSEITKVIGECATALTFVSGSVGASTLVIAAGFSARRL</sequence>
<comment type="subcellular location">
    <subcellularLocation>
        <location evidence="1">Membrane</location>
        <topology evidence="1">Multi-pass membrane protein</topology>
    </subcellularLocation>
</comment>
<dbReference type="GO" id="GO:1902600">
    <property type="term" value="P:proton transmembrane transport"/>
    <property type="evidence" value="ECO:0007669"/>
    <property type="project" value="InterPro"/>
</dbReference>
<name>A0A0F7S4Z0_9BASI</name>
<dbReference type="Gene3D" id="1.20.1530.20">
    <property type="match status" value="1"/>
</dbReference>
<evidence type="ECO:0000256" key="2">
    <source>
        <dbReference type="ARBA" id="ARBA00022448"/>
    </source>
</evidence>
<dbReference type="OrthoDB" id="2687058at2759"/>
<evidence type="ECO:0000256" key="4">
    <source>
        <dbReference type="ARBA" id="ARBA00022989"/>
    </source>
</evidence>
<evidence type="ECO:0000313" key="12">
    <source>
        <dbReference type="Proteomes" id="UP000242770"/>
    </source>
</evidence>
<dbReference type="InterPro" id="IPR050794">
    <property type="entry name" value="CPA2_transporter"/>
</dbReference>
<dbReference type="GO" id="GO:0016020">
    <property type="term" value="C:membrane"/>
    <property type="evidence" value="ECO:0007669"/>
    <property type="project" value="UniProtKB-SubCell"/>
</dbReference>
<feature type="transmembrane region" description="Helical" evidence="8">
    <location>
        <begin position="191"/>
        <end position="215"/>
    </location>
</feature>
<feature type="transmembrane region" description="Helical" evidence="8">
    <location>
        <begin position="405"/>
        <end position="427"/>
    </location>
</feature>
<feature type="region of interest" description="Disordered" evidence="7">
    <location>
        <begin position="504"/>
        <end position="555"/>
    </location>
</feature>
<feature type="transmembrane region" description="Helical" evidence="8">
    <location>
        <begin position="28"/>
        <end position="49"/>
    </location>
</feature>
<keyword evidence="3 8" id="KW-0812">Transmembrane</keyword>
<dbReference type="InterPro" id="IPR038770">
    <property type="entry name" value="Na+/solute_symporter_sf"/>
</dbReference>
<organism evidence="11 12">
    <name type="scientific">Sporisorium scitamineum</name>
    <dbReference type="NCBI Taxonomy" id="49012"/>
    <lineage>
        <taxon>Eukaryota</taxon>
        <taxon>Fungi</taxon>
        <taxon>Dikarya</taxon>
        <taxon>Basidiomycota</taxon>
        <taxon>Ustilaginomycotina</taxon>
        <taxon>Ustilaginomycetes</taxon>
        <taxon>Ustilaginales</taxon>
        <taxon>Ustilaginaceae</taxon>
        <taxon>Sporisorium</taxon>
    </lineage>
</organism>
<dbReference type="AlphaFoldDB" id="A0A0F7S4Z0"/>
<gene>
    <name evidence="11" type="primary">SSCI43650.1</name>
    <name evidence="10" type="ORF">SPSC_00759</name>
</gene>
<reference evidence="10" key="1">
    <citation type="submission" date="2014-06" db="EMBL/GenBank/DDBJ databases">
        <authorList>
            <person name="Ju J."/>
            <person name="Zhang J."/>
        </authorList>
    </citation>
    <scope>NUCLEOTIDE SEQUENCE</scope>
    <source>
        <strain evidence="10">SscI8</strain>
    </source>
</reference>
<feature type="transmembrane region" description="Helical" evidence="8">
    <location>
        <begin position="340"/>
        <end position="363"/>
    </location>
</feature>
<keyword evidence="2" id="KW-0813">Transport</keyword>
<feature type="transmembrane region" description="Helical" evidence="8">
    <location>
        <begin position="262"/>
        <end position="281"/>
    </location>
</feature>
<protein>
    <submittedName>
        <fullName evidence="10">Related to KHA1-Putative K+/H+ antiporter</fullName>
    </submittedName>
</protein>